<accession>A0A401QJQ2</accession>
<evidence type="ECO:0000313" key="2">
    <source>
        <dbReference type="Proteomes" id="UP000288216"/>
    </source>
</evidence>
<name>A0A401QJQ2_SCYTO</name>
<dbReference type="AlphaFoldDB" id="A0A401QJQ2"/>
<evidence type="ECO:0000313" key="1">
    <source>
        <dbReference type="EMBL" id="GCB85548.1"/>
    </source>
</evidence>
<dbReference type="OMA" id="SCKEENY"/>
<sequence>MAEVQKQQQAVVQANKHLQETTIGLSKKDDQIKQLQVKVSELQKHRERFWKMREERNNFSEELKGCKEENYKWAKDFARQGEEKNTAMMRNRDLQLEVGLTK</sequence>
<dbReference type="Proteomes" id="UP000288216">
    <property type="component" value="Unassembled WGS sequence"/>
</dbReference>
<feature type="non-terminal residue" evidence="1">
    <location>
        <position position="102"/>
    </location>
</feature>
<proteinExistence type="predicted"/>
<dbReference type="EMBL" id="BFAA01177921">
    <property type="protein sequence ID" value="GCB85548.1"/>
    <property type="molecule type" value="Genomic_DNA"/>
</dbReference>
<comment type="caution">
    <text evidence="1">The sequence shown here is derived from an EMBL/GenBank/DDBJ whole genome shotgun (WGS) entry which is preliminary data.</text>
</comment>
<dbReference type="OrthoDB" id="8868836at2759"/>
<gene>
    <name evidence="1" type="ORF">scyTo_0026276</name>
</gene>
<protein>
    <submittedName>
        <fullName evidence="1">Uncharacterized protein</fullName>
    </submittedName>
</protein>
<keyword evidence="2" id="KW-1185">Reference proteome</keyword>
<reference evidence="1 2" key="1">
    <citation type="journal article" date="2018" name="Nat. Ecol. Evol.">
        <title>Shark genomes provide insights into elasmobranch evolution and the origin of vertebrates.</title>
        <authorList>
            <person name="Hara Y"/>
            <person name="Yamaguchi K"/>
            <person name="Onimaru K"/>
            <person name="Kadota M"/>
            <person name="Koyanagi M"/>
            <person name="Keeley SD"/>
            <person name="Tatsumi K"/>
            <person name="Tanaka K"/>
            <person name="Motone F"/>
            <person name="Kageyama Y"/>
            <person name="Nozu R"/>
            <person name="Adachi N"/>
            <person name="Nishimura O"/>
            <person name="Nakagawa R"/>
            <person name="Tanegashima C"/>
            <person name="Kiyatake I"/>
            <person name="Matsumoto R"/>
            <person name="Murakumo K"/>
            <person name="Nishida K"/>
            <person name="Terakita A"/>
            <person name="Kuratani S"/>
            <person name="Sato K"/>
            <person name="Hyodo S Kuraku.S."/>
        </authorList>
    </citation>
    <scope>NUCLEOTIDE SEQUENCE [LARGE SCALE GENOMIC DNA]</scope>
</reference>
<organism evidence="1 2">
    <name type="scientific">Scyliorhinus torazame</name>
    <name type="common">Cloudy catshark</name>
    <name type="synonym">Catulus torazame</name>
    <dbReference type="NCBI Taxonomy" id="75743"/>
    <lineage>
        <taxon>Eukaryota</taxon>
        <taxon>Metazoa</taxon>
        <taxon>Chordata</taxon>
        <taxon>Craniata</taxon>
        <taxon>Vertebrata</taxon>
        <taxon>Chondrichthyes</taxon>
        <taxon>Elasmobranchii</taxon>
        <taxon>Galeomorphii</taxon>
        <taxon>Galeoidea</taxon>
        <taxon>Carcharhiniformes</taxon>
        <taxon>Scyliorhinidae</taxon>
        <taxon>Scyliorhinus</taxon>
    </lineage>
</organism>
<dbReference type="STRING" id="75743.A0A401QJQ2"/>